<dbReference type="InterPro" id="IPR045076">
    <property type="entry name" value="MutS"/>
</dbReference>
<evidence type="ECO:0000256" key="1">
    <source>
        <dbReference type="ARBA" id="ARBA00022741"/>
    </source>
</evidence>
<keyword evidence="1" id="KW-0547">Nucleotide-binding</keyword>
<dbReference type="PANTHER" id="PTHR11361">
    <property type="entry name" value="DNA MISMATCH REPAIR PROTEIN MUTS FAMILY MEMBER"/>
    <property type="match status" value="1"/>
</dbReference>
<evidence type="ECO:0000313" key="7">
    <source>
        <dbReference type="Proteomes" id="UP001162741"/>
    </source>
</evidence>
<dbReference type="Pfam" id="PF00488">
    <property type="entry name" value="MutS_V"/>
    <property type="match status" value="1"/>
</dbReference>
<evidence type="ECO:0000259" key="5">
    <source>
        <dbReference type="SMART" id="SM00534"/>
    </source>
</evidence>
<feature type="transmembrane region" description="Helical" evidence="4">
    <location>
        <begin position="321"/>
        <end position="341"/>
    </location>
</feature>
<dbReference type="InterPro" id="IPR027417">
    <property type="entry name" value="P-loop_NTPase"/>
</dbReference>
<dbReference type="PANTHER" id="PTHR11361:SF99">
    <property type="entry name" value="DNA MISMATCH REPAIR PROTEIN"/>
    <property type="match status" value="1"/>
</dbReference>
<dbReference type="Gene3D" id="3.40.50.300">
    <property type="entry name" value="P-loop containing nucleotide triphosphate hydrolases"/>
    <property type="match status" value="1"/>
</dbReference>
<feature type="transmembrane region" description="Helical" evidence="4">
    <location>
        <begin position="214"/>
        <end position="232"/>
    </location>
</feature>
<dbReference type="EMBL" id="CP107006">
    <property type="protein sequence ID" value="UYQ92447.1"/>
    <property type="molecule type" value="Genomic_DNA"/>
</dbReference>
<keyword evidence="7" id="KW-1185">Reference proteome</keyword>
<evidence type="ECO:0000256" key="3">
    <source>
        <dbReference type="ARBA" id="ARBA00023125"/>
    </source>
</evidence>
<keyword evidence="4" id="KW-0812">Transmembrane</keyword>
<gene>
    <name evidence="6" type="ORF">MKQ68_20395</name>
</gene>
<keyword evidence="2" id="KW-0067">ATP-binding</keyword>
<organism evidence="6 7">
    <name type="scientific">Chitinophaga horti</name>
    <dbReference type="NCBI Taxonomy" id="2920382"/>
    <lineage>
        <taxon>Bacteria</taxon>
        <taxon>Pseudomonadati</taxon>
        <taxon>Bacteroidota</taxon>
        <taxon>Chitinophagia</taxon>
        <taxon>Chitinophagales</taxon>
        <taxon>Chitinophagaceae</taxon>
        <taxon>Chitinophaga</taxon>
    </lineage>
</organism>
<keyword evidence="4" id="KW-1133">Transmembrane helix</keyword>
<name>A0ABY6J2Q6_9BACT</name>
<dbReference type="SUPFAM" id="SSF48334">
    <property type="entry name" value="DNA repair protein MutS, domain III"/>
    <property type="match status" value="1"/>
</dbReference>
<dbReference type="Gene3D" id="1.10.1420.10">
    <property type="match status" value="1"/>
</dbReference>
<evidence type="ECO:0000256" key="2">
    <source>
        <dbReference type="ARBA" id="ARBA00022840"/>
    </source>
</evidence>
<dbReference type="RefSeq" id="WP_264280708.1">
    <property type="nucleotide sequence ID" value="NZ_CP107006.1"/>
</dbReference>
<dbReference type="InterPro" id="IPR036187">
    <property type="entry name" value="DNA_mismatch_repair_MutS_sf"/>
</dbReference>
<reference evidence="6" key="1">
    <citation type="submission" date="2022-10" db="EMBL/GenBank/DDBJ databases">
        <title>Chitinophaga sp. nov., isolated from soil.</title>
        <authorList>
            <person name="Jeon C.O."/>
        </authorList>
    </citation>
    <scope>NUCLEOTIDE SEQUENCE</scope>
    <source>
        <strain evidence="6">R8</strain>
    </source>
</reference>
<evidence type="ECO:0000256" key="4">
    <source>
        <dbReference type="SAM" id="Phobius"/>
    </source>
</evidence>
<keyword evidence="3" id="KW-0238">DNA-binding</keyword>
<feature type="transmembrane region" description="Helical" evidence="4">
    <location>
        <begin position="53"/>
        <end position="71"/>
    </location>
</feature>
<dbReference type="InterPro" id="IPR000432">
    <property type="entry name" value="DNA_mismatch_repair_MutS_C"/>
</dbReference>
<dbReference type="SUPFAM" id="SSF52540">
    <property type="entry name" value="P-loop containing nucleoside triphosphate hydrolases"/>
    <property type="match status" value="1"/>
</dbReference>
<feature type="domain" description="DNA mismatch repair proteins mutS family" evidence="5">
    <location>
        <begin position="416"/>
        <end position="587"/>
    </location>
</feature>
<accession>A0ABY6J2Q6</accession>
<protein>
    <recommendedName>
        <fullName evidence="5">DNA mismatch repair proteins mutS family domain-containing protein</fullName>
    </recommendedName>
</protein>
<sequence>MNPAHTYQQKTQHFGQQIKQFEGQLRLLSWGRLLCFLLMITAGYEYVHHDFNGIWLLVILGLVVLFIFSLVRYQRTQDKLLLSKTLLDLNEKELLLATKHVATFPDGAEFQDEQHDFAGDLDVFGPSSVFQHINRTGTLMGKRALADALKRSSNSVESVHQLQAAVKELAPQLDFRQLYAAQAIMAQEKEDDVAALRKWFDMPLQFAGKTGLRIASYLLPVLLIASFVYYGITGSYLPSSLLLIINGLMIGSAVKKVNEMYTHLGNKERILHKFANMLQQVRESPWQSAQLKQYKTTAEEADLALRQLAKTGNLLDQRLNILVAVFVNLLFLYDLHCAFAMERWKERYKTRVPDWLDVIAKLEVRNSFATFAYNHPNYIYPHVEDSPVTVSGTAIGHPLIPAAECVTNDVKMGEGAQFLIITGSNMSGKSTFLRSVGVNLLLATQGAPVCATTFNCSPCRIMTSMRIKDSIARHTSYFQAELLRLQHIIRVLKTGERAFIILDEILKGTNSEDKLTGSIRLIKHFLQYNCLGMIATHDLELGALEAQHPGYIRNCCFESSLENGDLHFDYRMREGIARNKNATFLMQQMEII</sequence>
<evidence type="ECO:0000313" key="6">
    <source>
        <dbReference type="EMBL" id="UYQ92447.1"/>
    </source>
</evidence>
<dbReference type="Proteomes" id="UP001162741">
    <property type="component" value="Chromosome"/>
</dbReference>
<keyword evidence="4" id="KW-0472">Membrane</keyword>
<proteinExistence type="predicted"/>
<feature type="transmembrane region" description="Helical" evidence="4">
    <location>
        <begin position="27"/>
        <end position="47"/>
    </location>
</feature>
<dbReference type="SMART" id="SM00534">
    <property type="entry name" value="MUTSac"/>
    <property type="match status" value="1"/>
</dbReference>